<gene>
    <name evidence="3" type="ORF">IV203_013573</name>
</gene>
<feature type="transmembrane region" description="Helical" evidence="2">
    <location>
        <begin position="244"/>
        <end position="265"/>
    </location>
</feature>
<feature type="region of interest" description="Disordered" evidence="1">
    <location>
        <begin position="349"/>
        <end position="379"/>
    </location>
</feature>
<reference evidence="3" key="1">
    <citation type="journal article" date="2021" name="Sci. Rep.">
        <title>Diploid genomic architecture of Nitzschia inconspicua, an elite biomass production diatom.</title>
        <authorList>
            <person name="Oliver A."/>
            <person name="Podell S."/>
            <person name="Pinowska A."/>
            <person name="Traller J.C."/>
            <person name="Smith S.R."/>
            <person name="McClure R."/>
            <person name="Beliaev A."/>
            <person name="Bohutskyi P."/>
            <person name="Hill E.A."/>
            <person name="Rabines A."/>
            <person name="Zheng H."/>
            <person name="Allen L.Z."/>
            <person name="Kuo A."/>
            <person name="Grigoriev I.V."/>
            <person name="Allen A.E."/>
            <person name="Hazlebeck D."/>
            <person name="Allen E.E."/>
        </authorList>
    </citation>
    <scope>NUCLEOTIDE SEQUENCE</scope>
    <source>
        <strain evidence="3">Hildebrandi</strain>
    </source>
</reference>
<reference evidence="3" key="2">
    <citation type="submission" date="2021-04" db="EMBL/GenBank/DDBJ databases">
        <authorList>
            <person name="Podell S."/>
        </authorList>
    </citation>
    <scope>NUCLEOTIDE SEQUENCE</scope>
    <source>
        <strain evidence="3">Hildebrandi</strain>
    </source>
</reference>
<accession>A0A9K3M6I1</accession>
<evidence type="ECO:0000256" key="1">
    <source>
        <dbReference type="SAM" id="MobiDB-lite"/>
    </source>
</evidence>
<keyword evidence="2" id="KW-1133">Transmembrane helix</keyword>
<feature type="region of interest" description="Disordered" evidence="1">
    <location>
        <begin position="1"/>
        <end position="27"/>
    </location>
</feature>
<keyword evidence="2" id="KW-0812">Transmembrane</keyword>
<dbReference type="EMBL" id="JAGRRH010000001">
    <property type="protein sequence ID" value="KAG7374478.1"/>
    <property type="molecule type" value="Genomic_DNA"/>
</dbReference>
<feature type="compositionally biased region" description="Polar residues" evidence="1">
    <location>
        <begin position="1"/>
        <end position="16"/>
    </location>
</feature>
<dbReference type="Proteomes" id="UP000693970">
    <property type="component" value="Unassembled WGS sequence"/>
</dbReference>
<dbReference type="OrthoDB" id="46263at2759"/>
<feature type="transmembrane region" description="Helical" evidence="2">
    <location>
        <begin position="139"/>
        <end position="158"/>
    </location>
</feature>
<evidence type="ECO:0000313" key="3">
    <source>
        <dbReference type="EMBL" id="KAG7374478.1"/>
    </source>
</evidence>
<dbReference type="AlphaFoldDB" id="A0A9K3M6I1"/>
<feature type="transmembrane region" description="Helical" evidence="2">
    <location>
        <begin position="65"/>
        <end position="89"/>
    </location>
</feature>
<evidence type="ECO:0000313" key="4">
    <source>
        <dbReference type="Proteomes" id="UP000693970"/>
    </source>
</evidence>
<comment type="caution">
    <text evidence="3">The sequence shown here is derived from an EMBL/GenBank/DDBJ whole genome shotgun (WGS) entry which is preliminary data.</text>
</comment>
<name>A0A9K3M6I1_9STRA</name>
<protein>
    <submittedName>
        <fullName evidence="3">Uncharacterized protein</fullName>
    </submittedName>
</protein>
<feature type="transmembrane region" description="Helical" evidence="2">
    <location>
        <begin position="210"/>
        <end position="232"/>
    </location>
</feature>
<keyword evidence="2" id="KW-0472">Membrane</keyword>
<feature type="compositionally biased region" description="Basic and acidic residues" evidence="1">
    <location>
        <begin position="17"/>
        <end position="27"/>
    </location>
</feature>
<organism evidence="3 4">
    <name type="scientific">Nitzschia inconspicua</name>
    <dbReference type="NCBI Taxonomy" id="303405"/>
    <lineage>
        <taxon>Eukaryota</taxon>
        <taxon>Sar</taxon>
        <taxon>Stramenopiles</taxon>
        <taxon>Ochrophyta</taxon>
        <taxon>Bacillariophyta</taxon>
        <taxon>Bacillariophyceae</taxon>
        <taxon>Bacillariophycidae</taxon>
        <taxon>Bacillariales</taxon>
        <taxon>Bacillariaceae</taxon>
        <taxon>Nitzschia</taxon>
    </lineage>
</organism>
<keyword evidence="4" id="KW-1185">Reference proteome</keyword>
<sequence>MPEQTSNSSAVNQAATDSKDAKNEDVDKEPIEYNPRWTGYFYIILASLVNFCSVSNVPGGTRASIWYMSIAFGALSFAVSSLIMIQNWSQPYQDFLPNVTKLRDGYLEGYILLALVVWWIVGVAYITRPGGIAYVASNIWYSAWLSLIACVYTLNKWSESKDILSIEEITSISPTLKFWWLLFVAACIVFGSCMDIIIRYNQPWSDFQNASFGLALGLVSMVISFVIILIHYNFLSSCHCEEGGWTELFTSFFLIFVWILGLSILTQEGGLAATMSGNQCVRHPGNIVPFELNCTIAVNGLVVTCSEIQELIPGSNLFVACWCCMLSSVAVAFKWKAAQALKFAQAEAERQQQKEQEEQQFGSDYGDVDADNDDEIDED</sequence>
<feature type="transmembrane region" description="Helical" evidence="2">
    <location>
        <begin position="109"/>
        <end position="127"/>
    </location>
</feature>
<feature type="transmembrane region" description="Helical" evidence="2">
    <location>
        <begin position="178"/>
        <end position="198"/>
    </location>
</feature>
<proteinExistence type="predicted"/>
<feature type="transmembrane region" description="Helical" evidence="2">
    <location>
        <begin position="39"/>
        <end position="58"/>
    </location>
</feature>
<evidence type="ECO:0000256" key="2">
    <source>
        <dbReference type="SAM" id="Phobius"/>
    </source>
</evidence>
<feature type="compositionally biased region" description="Acidic residues" evidence="1">
    <location>
        <begin position="366"/>
        <end position="379"/>
    </location>
</feature>